<evidence type="ECO:0000256" key="9">
    <source>
        <dbReference type="ARBA" id="ARBA00023204"/>
    </source>
</evidence>
<feature type="domain" description="PD-(D/E)XK endonuclease-like" evidence="11">
    <location>
        <begin position="666"/>
        <end position="934"/>
    </location>
</feature>
<dbReference type="InterPro" id="IPR038726">
    <property type="entry name" value="PDDEXK_AddAB-type"/>
</dbReference>
<dbReference type="OrthoDB" id="9758506at2"/>
<dbReference type="AlphaFoldDB" id="A0A1H2QGG0"/>
<reference evidence="12 13" key="1">
    <citation type="submission" date="2016-10" db="EMBL/GenBank/DDBJ databases">
        <authorList>
            <person name="de Groot N.N."/>
        </authorList>
    </citation>
    <scope>NUCLEOTIDE SEQUENCE [LARGE SCALE GENOMIC DNA]</scope>
    <source>
        <strain evidence="12 13">DSM 23126</strain>
    </source>
</reference>
<dbReference type="InterPro" id="IPR011335">
    <property type="entry name" value="Restrct_endonuc-II-like"/>
</dbReference>
<protein>
    <submittedName>
        <fullName evidence="12">ATP-dependent helicase/DNAse subunit B</fullName>
    </submittedName>
</protein>
<dbReference type="STRING" id="1122204.SAMN05421781_0311"/>
<feature type="coiled-coil region" evidence="10">
    <location>
        <begin position="566"/>
        <end position="600"/>
    </location>
</feature>
<dbReference type="InterPro" id="IPR027417">
    <property type="entry name" value="P-loop_NTPase"/>
</dbReference>
<evidence type="ECO:0000313" key="12">
    <source>
        <dbReference type="EMBL" id="SDW06241.1"/>
    </source>
</evidence>
<evidence type="ECO:0000256" key="10">
    <source>
        <dbReference type="SAM" id="Coils"/>
    </source>
</evidence>
<keyword evidence="8" id="KW-0238">DNA-binding</keyword>
<keyword evidence="13" id="KW-1185">Reference proteome</keyword>
<dbReference type="Pfam" id="PF12705">
    <property type="entry name" value="PDDEXK_1"/>
    <property type="match status" value="1"/>
</dbReference>
<keyword evidence="9" id="KW-0234">DNA repair</keyword>
<keyword evidence="4" id="KW-0378">Hydrolase</keyword>
<dbReference type="GO" id="GO:0003677">
    <property type="term" value="F:DNA binding"/>
    <property type="evidence" value="ECO:0007669"/>
    <property type="project" value="UniProtKB-KW"/>
</dbReference>
<sequence>MSLYSTSSVLIVSIYLEAEAILAYLKENSRIGSSIEVKTTLDIAYEILLETKHDPFSLLNSANTGALIESLIMDTNSNNRFQYFKNINISNGFVKAMHQVVSELRLDGWNSANFPSEDFVSDEKAEDLRILLEDYEKKLAKNHWFEEARVYSEAIEAIEKNGLDNNHTYYISPTKTCSFLETCFIKHLKVEGVKELPLYEAAAVDRPKLLNEHAEWNNNNEWKDFWGDSSPAMNMQLYRSVTKEVEIKEAFQQIHQNTTTAEQTLWLFPENEAYENHLAQFLDAKNVPYTSANGFSAIKSTSGQLIQGISHWLNSQYSASEVCSMLREGIIDIKHPNKIAALLEKADIRWGKQQYEKKLNDFINSLEDEREIKQARKAKRFIRSFFKYIPEEGIEIGQQEFIQSIIQLINKNSKAYSAFDEVSKQKIIEYLQQTSEFNKEVATSKKLLNELVESLVSLKVLASGPKAGYLHLAPFSKGLFVQRNNVHFFGMDQSSVPGQVKEDPLLLDKEREALGDSLPTSKEKMTEKTFWITQLLLQQQGKNVGMSYTTFDTIANRSVFPSSFFLQAFRNVYQLKNASLKEMENNLPVLEQTSENTTVEENLWRKALKDQQHVQIGEDAHELYPSETAKQEQRQAREREILTEHDGNVPLQEDAYDPRANNELAMSAGKLELLGKCSYAYFLNSVLKVNKKEVRDFDPSVWLDEAERGTLLHELYETFVNKSFKKQSNLSWEEFSQLAEERVEEWKIENPPPSEHVFERTKQTILRACYIFYQNEQENVSTRVEAVEYSFGINEDNFAKIPLLDGTAFQLRGKIDRIEKASEQRLRVIDYKSGKPRRYSISEPYKGGRMLQHYLYAKALENLIDSEEIVVESGYYFPTDRGYGETAIHEVTSTYEEQGENVLNQMLNIVKHGDFVMTDDPKDCNFCDYATICKRDHYDANILKKKSQDDNAAGVRAYREAREVE</sequence>
<evidence type="ECO:0000256" key="8">
    <source>
        <dbReference type="ARBA" id="ARBA00023125"/>
    </source>
</evidence>
<keyword evidence="1" id="KW-0540">Nuclease</keyword>
<keyword evidence="3" id="KW-0227">DNA damage</keyword>
<keyword evidence="2" id="KW-0547">Nucleotide-binding</keyword>
<dbReference type="SUPFAM" id="SSF52540">
    <property type="entry name" value="P-loop containing nucleoside triphosphate hydrolases"/>
    <property type="match status" value="1"/>
</dbReference>
<dbReference type="GO" id="GO:0005524">
    <property type="term" value="F:ATP binding"/>
    <property type="evidence" value="ECO:0007669"/>
    <property type="project" value="UniProtKB-KW"/>
</dbReference>
<evidence type="ECO:0000256" key="1">
    <source>
        <dbReference type="ARBA" id="ARBA00022722"/>
    </source>
</evidence>
<accession>A0A1H2QGG0</accession>
<keyword evidence="6" id="KW-0269">Exonuclease</keyword>
<keyword evidence="10" id="KW-0175">Coiled coil</keyword>
<evidence type="ECO:0000256" key="7">
    <source>
        <dbReference type="ARBA" id="ARBA00022840"/>
    </source>
</evidence>
<evidence type="ECO:0000256" key="4">
    <source>
        <dbReference type="ARBA" id="ARBA00022801"/>
    </source>
</evidence>
<dbReference type="GO" id="GO:0006281">
    <property type="term" value="P:DNA repair"/>
    <property type="evidence" value="ECO:0007669"/>
    <property type="project" value="UniProtKB-KW"/>
</dbReference>
<gene>
    <name evidence="12" type="ORF">SAMN05421781_0311</name>
</gene>
<name>A0A1H2QGG0_9BACI</name>
<keyword evidence="7" id="KW-0067">ATP-binding</keyword>
<proteinExistence type="predicted"/>
<dbReference type="SUPFAM" id="SSF52980">
    <property type="entry name" value="Restriction endonuclease-like"/>
    <property type="match status" value="1"/>
</dbReference>
<dbReference type="Gene3D" id="3.90.320.10">
    <property type="match status" value="1"/>
</dbReference>
<organism evidence="12 13">
    <name type="scientific">Marinococcus luteus</name>
    <dbReference type="NCBI Taxonomy" id="1122204"/>
    <lineage>
        <taxon>Bacteria</taxon>
        <taxon>Bacillati</taxon>
        <taxon>Bacillota</taxon>
        <taxon>Bacilli</taxon>
        <taxon>Bacillales</taxon>
        <taxon>Bacillaceae</taxon>
        <taxon>Marinococcus</taxon>
    </lineage>
</organism>
<dbReference type="InterPro" id="IPR011604">
    <property type="entry name" value="PDDEXK-like_dom_sf"/>
</dbReference>
<evidence type="ECO:0000256" key="2">
    <source>
        <dbReference type="ARBA" id="ARBA00022741"/>
    </source>
</evidence>
<evidence type="ECO:0000313" key="13">
    <source>
        <dbReference type="Proteomes" id="UP000199488"/>
    </source>
</evidence>
<evidence type="ECO:0000259" key="11">
    <source>
        <dbReference type="Pfam" id="PF12705"/>
    </source>
</evidence>
<dbReference type="GO" id="GO:0004386">
    <property type="term" value="F:helicase activity"/>
    <property type="evidence" value="ECO:0007669"/>
    <property type="project" value="UniProtKB-KW"/>
</dbReference>
<evidence type="ECO:0000256" key="6">
    <source>
        <dbReference type="ARBA" id="ARBA00022839"/>
    </source>
</evidence>
<dbReference type="GO" id="GO:0004527">
    <property type="term" value="F:exonuclease activity"/>
    <property type="evidence" value="ECO:0007669"/>
    <property type="project" value="UniProtKB-KW"/>
</dbReference>
<evidence type="ECO:0000256" key="3">
    <source>
        <dbReference type="ARBA" id="ARBA00022763"/>
    </source>
</evidence>
<keyword evidence="5 12" id="KW-0347">Helicase</keyword>
<evidence type="ECO:0000256" key="5">
    <source>
        <dbReference type="ARBA" id="ARBA00022806"/>
    </source>
</evidence>
<dbReference type="RefSeq" id="WP_091610407.1">
    <property type="nucleotide sequence ID" value="NZ_FNNC01000001.1"/>
</dbReference>
<dbReference type="EMBL" id="FNNC01000001">
    <property type="protein sequence ID" value="SDW06241.1"/>
    <property type="molecule type" value="Genomic_DNA"/>
</dbReference>
<dbReference type="Proteomes" id="UP000199488">
    <property type="component" value="Unassembled WGS sequence"/>
</dbReference>